<dbReference type="AlphaFoldDB" id="A0A9X1SWT6"/>
<feature type="compositionally biased region" description="Low complexity" evidence="1">
    <location>
        <begin position="25"/>
        <end position="48"/>
    </location>
</feature>
<evidence type="ECO:0000256" key="2">
    <source>
        <dbReference type="SAM" id="Phobius"/>
    </source>
</evidence>
<organism evidence="4 5">
    <name type="scientific">Kineosporia babensis</name>
    <dbReference type="NCBI Taxonomy" id="499548"/>
    <lineage>
        <taxon>Bacteria</taxon>
        <taxon>Bacillati</taxon>
        <taxon>Actinomycetota</taxon>
        <taxon>Actinomycetes</taxon>
        <taxon>Kineosporiales</taxon>
        <taxon>Kineosporiaceae</taxon>
        <taxon>Kineosporia</taxon>
    </lineage>
</organism>
<proteinExistence type="predicted"/>
<name>A0A9X1SWT6_9ACTN</name>
<comment type="caution">
    <text evidence="4">The sequence shown here is derived from an EMBL/GenBank/DDBJ whole genome shotgun (WGS) entry which is preliminary data.</text>
</comment>
<evidence type="ECO:0000313" key="5">
    <source>
        <dbReference type="Proteomes" id="UP001138997"/>
    </source>
</evidence>
<evidence type="ECO:0000259" key="3">
    <source>
        <dbReference type="Pfam" id="PF25231"/>
    </source>
</evidence>
<feature type="region of interest" description="Disordered" evidence="1">
    <location>
        <begin position="1"/>
        <end position="160"/>
    </location>
</feature>
<feature type="domain" description="DUF7847" evidence="3">
    <location>
        <begin position="171"/>
        <end position="457"/>
    </location>
</feature>
<gene>
    <name evidence="4" type="ORF">LR394_31495</name>
</gene>
<feature type="transmembrane region" description="Helical" evidence="2">
    <location>
        <begin position="293"/>
        <end position="321"/>
    </location>
</feature>
<feature type="compositionally biased region" description="Low complexity" evidence="1">
    <location>
        <begin position="137"/>
        <end position="155"/>
    </location>
</feature>
<accession>A0A9X1SWT6</accession>
<feature type="transmembrane region" description="Helical" evidence="2">
    <location>
        <begin position="381"/>
        <end position="414"/>
    </location>
</feature>
<evidence type="ECO:0000256" key="1">
    <source>
        <dbReference type="SAM" id="MobiDB-lite"/>
    </source>
</evidence>
<dbReference type="EMBL" id="JAJOMB010000022">
    <property type="protein sequence ID" value="MCD5315432.1"/>
    <property type="molecule type" value="Genomic_DNA"/>
</dbReference>
<keyword evidence="2" id="KW-0472">Membrane</keyword>
<dbReference type="Proteomes" id="UP001138997">
    <property type="component" value="Unassembled WGS sequence"/>
</dbReference>
<feature type="compositionally biased region" description="Pro residues" evidence="1">
    <location>
        <begin position="89"/>
        <end position="109"/>
    </location>
</feature>
<keyword evidence="2" id="KW-1133">Transmembrane helix</keyword>
<feature type="transmembrane region" description="Helical" evidence="2">
    <location>
        <begin position="327"/>
        <end position="360"/>
    </location>
</feature>
<reference evidence="4" key="1">
    <citation type="submission" date="2021-11" db="EMBL/GenBank/DDBJ databases">
        <title>Streptomyces corallinus and Kineosporia corallina sp. nov., two new coral-derived marine actinobacteria.</title>
        <authorList>
            <person name="Buangrab K."/>
            <person name="Sutthacheep M."/>
            <person name="Yeemin T."/>
            <person name="Harunari E."/>
            <person name="Igarashi Y."/>
            <person name="Sripreechasak P."/>
            <person name="Kanchanasin P."/>
            <person name="Tanasupawat S."/>
            <person name="Phongsopitanun W."/>
        </authorList>
    </citation>
    <scope>NUCLEOTIDE SEQUENCE</scope>
    <source>
        <strain evidence="4">JCM 31032</strain>
    </source>
</reference>
<feature type="transmembrane region" description="Helical" evidence="2">
    <location>
        <begin position="434"/>
        <end position="456"/>
    </location>
</feature>
<keyword evidence="5" id="KW-1185">Reference proteome</keyword>
<feature type="transmembrane region" description="Helical" evidence="2">
    <location>
        <begin position="239"/>
        <end position="272"/>
    </location>
</feature>
<feature type="transmembrane region" description="Helical" evidence="2">
    <location>
        <begin position="190"/>
        <end position="211"/>
    </location>
</feature>
<evidence type="ECO:0000313" key="4">
    <source>
        <dbReference type="EMBL" id="MCD5315432.1"/>
    </source>
</evidence>
<dbReference type="InterPro" id="IPR057169">
    <property type="entry name" value="DUF7847"/>
</dbReference>
<sequence length="476" mass="48671">MAGTPGDGPVAGPPGWGQAPNPHEQQAQAGWGAPPSGWGQAPGAGQSPPAGPGPQGWNSPPGSPQYGGNAPGQPQWGGNAPGQSQGWNGPPPQPGYAPQPGYNGPPPPGWDGSQQQGWGGPQQPGWNVPGQPGGWGAPPQQGGWGSPAPGQPGWQRGMGRGAGIIPLRPLSIGEIYDGAIRVIRSNPRTMVGLAAVVGAIITLIGTVPQAFALNTIVNSPISTAPESAEISNSDLAELIGAGGITILIAMVQSLLATTIITGLLIVAVGAAVRGETLAPGALWQRTRPRLWALLGLALLLLVIAPLIIALGVAPGLILLLALDGAEVVGAIVLIVGMLLSFVAYLAFYLGFWSVAAPALLLENLGVAAALRRSFGLVRGTFWRVFGITLLTAVITYIVQQIFSVPFSVIGVLLAGVADFSGASGELVQLLITNIGTIMAGAVVYPFTAGAVALLYLDLRMRREGMDVEVLRSEQPR</sequence>
<dbReference type="Pfam" id="PF25231">
    <property type="entry name" value="DUF7847"/>
    <property type="match status" value="1"/>
</dbReference>
<protein>
    <recommendedName>
        <fullName evidence="3">DUF7847 domain-containing protein</fullName>
    </recommendedName>
</protein>
<dbReference type="RefSeq" id="WP_231448254.1">
    <property type="nucleotide sequence ID" value="NZ_JAJOMB010000022.1"/>
</dbReference>
<keyword evidence="2" id="KW-0812">Transmembrane</keyword>